<evidence type="ECO:0000313" key="2">
    <source>
        <dbReference type="Proteomes" id="UP000838763"/>
    </source>
</evidence>
<name>A0A9P1HDN9_9PEZI</name>
<dbReference type="Gene3D" id="1.20.1280.50">
    <property type="match status" value="1"/>
</dbReference>
<keyword evidence="2" id="KW-1185">Reference proteome</keyword>
<evidence type="ECO:0008006" key="3">
    <source>
        <dbReference type="Google" id="ProtNLM"/>
    </source>
</evidence>
<protein>
    <recommendedName>
        <fullName evidence="3">F-box domain-containing protein</fullName>
    </recommendedName>
</protein>
<evidence type="ECO:0000313" key="1">
    <source>
        <dbReference type="EMBL" id="CAI4220148.1"/>
    </source>
</evidence>
<gene>
    <name evidence="1" type="ORF">PPNO1_LOCUS9691</name>
</gene>
<dbReference type="Proteomes" id="UP000838763">
    <property type="component" value="Unassembled WGS sequence"/>
</dbReference>
<dbReference type="EMBL" id="CALLCH030000021">
    <property type="protein sequence ID" value="CAI4220148.1"/>
    <property type="molecule type" value="Genomic_DNA"/>
</dbReference>
<dbReference type="AlphaFoldDB" id="A0A9P1HDN9"/>
<dbReference type="CDD" id="cd09917">
    <property type="entry name" value="F-box_SF"/>
    <property type="match status" value="1"/>
</dbReference>
<comment type="caution">
    <text evidence="1">The sequence shown here is derived from an EMBL/GenBank/DDBJ whole genome shotgun (WGS) entry which is preliminary data.</text>
</comment>
<organism evidence="1 2">
    <name type="scientific">Parascedosporium putredinis</name>
    <dbReference type="NCBI Taxonomy" id="1442378"/>
    <lineage>
        <taxon>Eukaryota</taxon>
        <taxon>Fungi</taxon>
        <taxon>Dikarya</taxon>
        <taxon>Ascomycota</taxon>
        <taxon>Pezizomycotina</taxon>
        <taxon>Sordariomycetes</taxon>
        <taxon>Hypocreomycetidae</taxon>
        <taxon>Microascales</taxon>
        <taxon>Microascaceae</taxon>
        <taxon>Parascedosporium</taxon>
    </lineage>
</organism>
<dbReference type="InterPro" id="IPR036047">
    <property type="entry name" value="F-box-like_dom_sf"/>
</dbReference>
<accession>A0A9P1HDN9</accession>
<dbReference type="OrthoDB" id="1918685at2759"/>
<sequence>MSAAVQRSRGSPRLTLELVTLIASHLELEDVYSCFAVSSGWRRIWTSPVLAQSLCAYFFPRSPKPHDLAAFHAASLVRHRTEHGLYTSKLEKRFQYDSETYFRLDPEFHPDGKYPPP</sequence>
<dbReference type="SUPFAM" id="SSF81383">
    <property type="entry name" value="F-box domain"/>
    <property type="match status" value="1"/>
</dbReference>
<reference evidence="1" key="1">
    <citation type="submission" date="2022-11" db="EMBL/GenBank/DDBJ databases">
        <authorList>
            <person name="Scott C."/>
            <person name="Bruce N."/>
        </authorList>
    </citation>
    <scope>NUCLEOTIDE SEQUENCE</scope>
</reference>
<proteinExistence type="predicted"/>